<proteinExistence type="inferred from homology"/>
<dbReference type="Gene3D" id="3.50.50.60">
    <property type="entry name" value="FAD/NAD(P)-binding domain"/>
    <property type="match status" value="1"/>
</dbReference>
<reference evidence="8 9" key="1">
    <citation type="submission" date="2018-05" db="EMBL/GenBank/DDBJ databases">
        <title>Description of Sphingomonas pokkalii sp nov, isolated from the rhizosphere of saline tolerant pokkali rice and its draft genome analysis.</title>
        <authorList>
            <person name="Menon R."/>
            <person name="Kumari S."/>
            <person name="Rameshkumar N."/>
        </authorList>
    </citation>
    <scope>NUCLEOTIDE SEQUENCE [LARGE SCALE GENOMIC DNA]</scope>
    <source>
        <strain evidence="8 9">L3B27</strain>
    </source>
</reference>
<comment type="catalytic activity">
    <reaction evidence="6">
        <text>L-tryptophan + O2 = indole-3-acetamide + CO2 + H2O</text>
        <dbReference type="Rhea" id="RHEA:16165"/>
        <dbReference type="ChEBI" id="CHEBI:15377"/>
        <dbReference type="ChEBI" id="CHEBI:15379"/>
        <dbReference type="ChEBI" id="CHEBI:16031"/>
        <dbReference type="ChEBI" id="CHEBI:16526"/>
        <dbReference type="ChEBI" id="CHEBI:57912"/>
        <dbReference type="EC" id="1.13.12.3"/>
    </reaction>
</comment>
<accession>A0A2U0SJK7</accession>
<dbReference type="SUPFAM" id="SSF54373">
    <property type="entry name" value="FAD-linked reductases, C-terminal domain"/>
    <property type="match status" value="1"/>
</dbReference>
<dbReference type="InterPro" id="IPR002937">
    <property type="entry name" value="Amino_oxidase"/>
</dbReference>
<dbReference type="InterPro" id="IPR036188">
    <property type="entry name" value="FAD/NAD-bd_sf"/>
</dbReference>
<evidence type="ECO:0000256" key="2">
    <source>
        <dbReference type="ARBA" id="ARBA00005833"/>
    </source>
</evidence>
<dbReference type="SUPFAM" id="SSF51905">
    <property type="entry name" value="FAD/NAD(P)-binding domain"/>
    <property type="match status" value="1"/>
</dbReference>
<evidence type="ECO:0000313" key="8">
    <source>
        <dbReference type="EMBL" id="PVX31517.1"/>
    </source>
</evidence>
<dbReference type="GO" id="GO:0050361">
    <property type="term" value="F:tryptophan 2-monooxygenase activity"/>
    <property type="evidence" value="ECO:0007669"/>
    <property type="project" value="UniProtKB-EC"/>
</dbReference>
<dbReference type="EMBL" id="QENQ01000001">
    <property type="protein sequence ID" value="PVX31517.1"/>
    <property type="molecule type" value="Genomic_DNA"/>
</dbReference>
<dbReference type="AlphaFoldDB" id="A0A2U0SJK7"/>
<gene>
    <name evidence="8" type="ORF">DD559_12825</name>
</gene>
<feature type="domain" description="Amine oxidase" evidence="7">
    <location>
        <begin position="14"/>
        <end position="404"/>
    </location>
</feature>
<dbReference type="EC" id="1.13.12.3" evidence="3"/>
<protein>
    <recommendedName>
        <fullName evidence="4">Tryptophan 2-monooxygenase</fullName>
        <ecNumber evidence="3">1.13.12.3</ecNumber>
    </recommendedName>
</protein>
<dbReference type="PANTHER" id="PTHR10742:SF410">
    <property type="entry name" value="LYSINE-SPECIFIC HISTONE DEMETHYLASE 2"/>
    <property type="match status" value="1"/>
</dbReference>
<evidence type="ECO:0000313" key="9">
    <source>
        <dbReference type="Proteomes" id="UP000245890"/>
    </source>
</evidence>
<dbReference type="InterPro" id="IPR050281">
    <property type="entry name" value="Flavin_monoamine_oxidase"/>
</dbReference>
<evidence type="ECO:0000256" key="4">
    <source>
        <dbReference type="ARBA" id="ARBA00017871"/>
    </source>
</evidence>
<evidence type="ECO:0000256" key="6">
    <source>
        <dbReference type="ARBA" id="ARBA00047321"/>
    </source>
</evidence>
<sequence length="405" mass="42612">MRDVDIVVIGGGAAGIGAARTLADAGIDVLLIEAGTRLGGRARTEHVAGMALDLGAGWLHSAEHNPWVELAALHGFALDRTLPRWREQWRQLGFSKAEQEAAAKAQADFEARLRAAPPADDRAGAALPPGSPWANWIDTISGFVTGTATTKLSAADYLAYANAATDTDWRVPEGYGTLVTTVAAGLRTALATPVIGIDRSGVRLTIETPRGAVSAAKAILTVSTDVLARGAISISGHDEILHAAAALPLGLADKLFLAIGQREEDLEANAHLLGDIRSTITGAYTLRPFRRPVIECMFGGEGAREMADRGLQGAADFAVEELCGLLGGQWRRRLTLLAGSAWSRETHIQGGYSHALPGRAAARKVLATPIDPRIRFAGEACSPNEFSTVHGAYKTGVDAARALID</sequence>
<name>A0A2U0SJK7_9SPHN</name>
<keyword evidence="9" id="KW-1185">Reference proteome</keyword>
<dbReference type="PANTHER" id="PTHR10742">
    <property type="entry name" value="FLAVIN MONOAMINE OXIDASE"/>
    <property type="match status" value="1"/>
</dbReference>
<evidence type="ECO:0000256" key="3">
    <source>
        <dbReference type="ARBA" id="ARBA00012535"/>
    </source>
</evidence>
<dbReference type="RefSeq" id="WP_116470899.1">
    <property type="nucleotide sequence ID" value="NZ_QENQ01000001.1"/>
</dbReference>
<evidence type="ECO:0000256" key="1">
    <source>
        <dbReference type="ARBA" id="ARBA00004814"/>
    </source>
</evidence>
<dbReference type="Pfam" id="PF01593">
    <property type="entry name" value="Amino_oxidase"/>
    <property type="match status" value="1"/>
</dbReference>
<comment type="caution">
    <text evidence="8">The sequence shown here is derived from an EMBL/GenBank/DDBJ whole genome shotgun (WGS) entry which is preliminary data.</text>
</comment>
<dbReference type="GO" id="GO:0009851">
    <property type="term" value="P:auxin biosynthetic process"/>
    <property type="evidence" value="ECO:0007669"/>
    <property type="project" value="UniProtKB-KW"/>
</dbReference>
<keyword evidence="5" id="KW-0073">Auxin biosynthesis</keyword>
<dbReference type="OrthoDB" id="337830at2"/>
<dbReference type="PRINTS" id="PR00411">
    <property type="entry name" value="PNDRDTASEI"/>
</dbReference>
<evidence type="ECO:0000259" key="7">
    <source>
        <dbReference type="Pfam" id="PF01593"/>
    </source>
</evidence>
<organism evidence="8 9">
    <name type="scientific">Sphingomonas pokkalii</name>
    <dbReference type="NCBI Taxonomy" id="2175090"/>
    <lineage>
        <taxon>Bacteria</taxon>
        <taxon>Pseudomonadati</taxon>
        <taxon>Pseudomonadota</taxon>
        <taxon>Alphaproteobacteria</taxon>
        <taxon>Sphingomonadales</taxon>
        <taxon>Sphingomonadaceae</taxon>
        <taxon>Sphingomonas</taxon>
    </lineage>
</organism>
<comment type="pathway">
    <text evidence="1">Plant hormone metabolism; auxin biosynthesis.</text>
</comment>
<comment type="similarity">
    <text evidence="2">Belongs to the tryptophan 2-monooxygenase family.</text>
</comment>
<evidence type="ECO:0000256" key="5">
    <source>
        <dbReference type="ARBA" id="ARBA00023070"/>
    </source>
</evidence>
<dbReference type="Proteomes" id="UP000245890">
    <property type="component" value="Unassembled WGS sequence"/>
</dbReference>